<organism evidence="2 3">
    <name type="scientific">Cucurbita argyrosperma subsp. sororia</name>
    <dbReference type="NCBI Taxonomy" id="37648"/>
    <lineage>
        <taxon>Eukaryota</taxon>
        <taxon>Viridiplantae</taxon>
        <taxon>Streptophyta</taxon>
        <taxon>Embryophyta</taxon>
        <taxon>Tracheophyta</taxon>
        <taxon>Spermatophyta</taxon>
        <taxon>Magnoliopsida</taxon>
        <taxon>eudicotyledons</taxon>
        <taxon>Gunneridae</taxon>
        <taxon>Pentapetalae</taxon>
        <taxon>rosids</taxon>
        <taxon>fabids</taxon>
        <taxon>Cucurbitales</taxon>
        <taxon>Cucurbitaceae</taxon>
        <taxon>Cucurbiteae</taxon>
        <taxon>Cucurbita</taxon>
    </lineage>
</organism>
<evidence type="ECO:0000256" key="1">
    <source>
        <dbReference type="SAM" id="Phobius"/>
    </source>
</evidence>
<keyword evidence="3" id="KW-1185">Reference proteome</keyword>
<protein>
    <submittedName>
        <fullName evidence="2">Uncharacterized protein</fullName>
    </submittedName>
</protein>
<sequence length="182" mass="19943">MRRLEWHRLLSSIEHVQIFDLCKEFGRLSLDENENNTGAGLRSLVVNESINLILVEVITYCDGSYGRFLVLVSSGIGCTLWYGFVRGSVHCAPEGGLFTPFNSYDPFFNALHSAPGFQKISFLSTNADLVSHIIGNEHPFAEIMIPASGNALKSVSIGVIISFFIAVGIVPHAHATNSENDE</sequence>
<dbReference type="EMBL" id="JAGKQH010000012">
    <property type="protein sequence ID" value="KAG6585911.1"/>
    <property type="molecule type" value="Genomic_DNA"/>
</dbReference>
<proteinExistence type="predicted"/>
<evidence type="ECO:0000313" key="2">
    <source>
        <dbReference type="EMBL" id="KAG6585911.1"/>
    </source>
</evidence>
<accession>A0AAV6MS33</accession>
<comment type="caution">
    <text evidence="2">The sequence shown here is derived from an EMBL/GenBank/DDBJ whole genome shotgun (WGS) entry which is preliminary data.</text>
</comment>
<keyword evidence="1" id="KW-0812">Transmembrane</keyword>
<feature type="non-terminal residue" evidence="2">
    <location>
        <position position="1"/>
    </location>
</feature>
<dbReference type="AlphaFoldDB" id="A0AAV6MS33"/>
<name>A0AAV6MS33_9ROSI</name>
<dbReference type="Proteomes" id="UP000685013">
    <property type="component" value="Chromosome 12"/>
</dbReference>
<reference evidence="2 3" key="1">
    <citation type="journal article" date="2021" name="Hortic Res">
        <title>The domestication of Cucurbita argyrosperma as revealed by the genome of its wild relative.</title>
        <authorList>
            <person name="Barrera-Redondo J."/>
            <person name="Sanchez-de la Vega G."/>
            <person name="Aguirre-Liguori J.A."/>
            <person name="Castellanos-Morales G."/>
            <person name="Gutierrez-Guerrero Y.T."/>
            <person name="Aguirre-Dugua X."/>
            <person name="Aguirre-Planter E."/>
            <person name="Tenaillon M.I."/>
            <person name="Lira-Saade R."/>
            <person name="Eguiarte L.E."/>
        </authorList>
    </citation>
    <scope>NUCLEOTIDE SEQUENCE [LARGE SCALE GENOMIC DNA]</scope>
    <source>
        <strain evidence="2">JBR-2021</strain>
    </source>
</reference>
<gene>
    <name evidence="2" type="ORF">SDJN03_18644</name>
</gene>
<keyword evidence="1" id="KW-1133">Transmembrane helix</keyword>
<evidence type="ECO:0000313" key="3">
    <source>
        <dbReference type="Proteomes" id="UP000685013"/>
    </source>
</evidence>
<keyword evidence="1" id="KW-0472">Membrane</keyword>
<feature type="transmembrane region" description="Helical" evidence="1">
    <location>
        <begin position="154"/>
        <end position="173"/>
    </location>
</feature>